<evidence type="ECO:0000256" key="11">
    <source>
        <dbReference type="ARBA" id="ARBA00023268"/>
    </source>
</evidence>
<evidence type="ECO:0000256" key="3">
    <source>
        <dbReference type="ARBA" id="ARBA00007739"/>
    </source>
</evidence>
<evidence type="ECO:0000256" key="13">
    <source>
        <dbReference type="ARBA" id="ARBA00034000"/>
    </source>
</evidence>
<dbReference type="GO" id="GO:0030288">
    <property type="term" value="C:outer membrane-bounded periplasmic space"/>
    <property type="evidence" value="ECO:0007669"/>
    <property type="project" value="TreeGrafter"/>
</dbReference>
<dbReference type="GO" id="GO:0009252">
    <property type="term" value="P:peptidoglycan biosynthetic process"/>
    <property type="evidence" value="ECO:0007669"/>
    <property type="project" value="UniProtKB-UniPathway"/>
</dbReference>
<keyword evidence="10" id="KW-0573">Peptidoglycan synthesis</keyword>
<dbReference type="Pfam" id="PF00912">
    <property type="entry name" value="Transgly"/>
    <property type="match status" value="1"/>
</dbReference>
<evidence type="ECO:0000256" key="1">
    <source>
        <dbReference type="ARBA" id="ARBA00004752"/>
    </source>
</evidence>
<dbReference type="NCBIfam" id="TIGR02074">
    <property type="entry name" value="PBP_1a_fam"/>
    <property type="match status" value="1"/>
</dbReference>
<evidence type="ECO:0000256" key="7">
    <source>
        <dbReference type="ARBA" id="ARBA00022679"/>
    </source>
</evidence>
<dbReference type="GO" id="GO:0009002">
    <property type="term" value="F:serine-type D-Ala-D-Ala carboxypeptidase activity"/>
    <property type="evidence" value="ECO:0007669"/>
    <property type="project" value="UniProtKB-EC"/>
</dbReference>
<comment type="caution">
    <text evidence="18">The sequence shown here is derived from an EMBL/GenBank/DDBJ whole genome shotgun (WGS) entry which is preliminary data.</text>
</comment>
<evidence type="ECO:0000256" key="4">
    <source>
        <dbReference type="ARBA" id="ARBA00022645"/>
    </source>
</evidence>
<dbReference type="InterPro" id="IPR001264">
    <property type="entry name" value="Glyco_trans_51"/>
</dbReference>
<dbReference type="InterPro" id="IPR050396">
    <property type="entry name" value="Glycosyltr_51/Transpeptidase"/>
</dbReference>
<reference evidence="18" key="2">
    <citation type="submission" date="2020-09" db="EMBL/GenBank/DDBJ databases">
        <authorList>
            <person name="Sun Q."/>
            <person name="Kim S."/>
        </authorList>
    </citation>
    <scope>NUCLEOTIDE SEQUENCE</scope>
    <source>
        <strain evidence="18">KCTC 32513</strain>
    </source>
</reference>
<comment type="pathway">
    <text evidence="1">Cell wall biogenesis; peptidoglycan biosynthesis.</text>
</comment>
<name>A0A8J3G232_9PROT</name>
<evidence type="ECO:0000256" key="2">
    <source>
        <dbReference type="ARBA" id="ARBA00007090"/>
    </source>
</evidence>
<dbReference type="InterPro" id="IPR023346">
    <property type="entry name" value="Lysozyme-like_dom_sf"/>
</dbReference>
<comment type="catalytic activity">
    <reaction evidence="14">
        <text>[GlcNAc-(1-&gt;4)-Mur2Ac(oyl-L-Ala-gamma-D-Glu-L-Lys-D-Ala-D-Ala)](n)-di-trans,octa-cis-undecaprenyl diphosphate + beta-D-GlcNAc-(1-&gt;4)-Mur2Ac(oyl-L-Ala-gamma-D-Glu-L-Lys-D-Ala-D-Ala)-di-trans,octa-cis-undecaprenyl diphosphate = [GlcNAc-(1-&gt;4)-Mur2Ac(oyl-L-Ala-gamma-D-Glu-L-Lys-D-Ala-D-Ala)](n+1)-di-trans,octa-cis-undecaprenyl diphosphate + di-trans,octa-cis-undecaprenyl diphosphate + H(+)</text>
        <dbReference type="Rhea" id="RHEA:23708"/>
        <dbReference type="Rhea" id="RHEA-COMP:9602"/>
        <dbReference type="Rhea" id="RHEA-COMP:9603"/>
        <dbReference type="ChEBI" id="CHEBI:15378"/>
        <dbReference type="ChEBI" id="CHEBI:58405"/>
        <dbReference type="ChEBI" id="CHEBI:60033"/>
        <dbReference type="ChEBI" id="CHEBI:78435"/>
        <dbReference type="EC" id="2.4.99.28"/>
    </reaction>
</comment>
<feature type="domain" description="Penicillin-binding protein transpeptidase" evidence="16">
    <location>
        <begin position="338"/>
        <end position="576"/>
    </location>
</feature>
<evidence type="ECO:0000256" key="6">
    <source>
        <dbReference type="ARBA" id="ARBA00022676"/>
    </source>
</evidence>
<dbReference type="GO" id="GO:0008658">
    <property type="term" value="F:penicillin binding"/>
    <property type="evidence" value="ECO:0007669"/>
    <property type="project" value="InterPro"/>
</dbReference>
<dbReference type="SUPFAM" id="SSF53955">
    <property type="entry name" value="Lysozyme-like"/>
    <property type="match status" value="1"/>
</dbReference>
<feature type="domain" description="Glycosyl transferase family 51" evidence="17">
    <location>
        <begin position="86"/>
        <end position="248"/>
    </location>
</feature>
<accession>A0A8J3G232</accession>
<evidence type="ECO:0000256" key="8">
    <source>
        <dbReference type="ARBA" id="ARBA00022801"/>
    </source>
</evidence>
<evidence type="ECO:0000256" key="14">
    <source>
        <dbReference type="ARBA" id="ARBA00049902"/>
    </source>
</evidence>
<keyword evidence="5" id="KW-0645">Protease</keyword>
<gene>
    <name evidence="18" type="primary">pbpC</name>
    <name evidence="18" type="ORF">GCM10009069_12570</name>
</gene>
<dbReference type="Proteomes" id="UP000634004">
    <property type="component" value="Unassembled WGS sequence"/>
</dbReference>
<dbReference type="SUPFAM" id="SSF56601">
    <property type="entry name" value="beta-lactamase/transpeptidase-like"/>
    <property type="match status" value="1"/>
</dbReference>
<reference evidence="18" key="1">
    <citation type="journal article" date="2014" name="Int. J. Syst. Evol. Microbiol.">
        <title>Complete genome sequence of Corynebacterium casei LMG S-19264T (=DSM 44701T), isolated from a smear-ripened cheese.</title>
        <authorList>
            <consortium name="US DOE Joint Genome Institute (JGI-PGF)"/>
            <person name="Walter F."/>
            <person name="Albersmeier A."/>
            <person name="Kalinowski J."/>
            <person name="Ruckert C."/>
        </authorList>
    </citation>
    <scope>NUCLEOTIDE SEQUENCE</scope>
    <source>
        <strain evidence="18">KCTC 32513</strain>
    </source>
</reference>
<keyword evidence="6" id="KW-0328">Glycosyltransferase</keyword>
<dbReference type="GO" id="GO:0071555">
    <property type="term" value="P:cell wall organization"/>
    <property type="evidence" value="ECO:0007669"/>
    <property type="project" value="UniProtKB-KW"/>
</dbReference>
<keyword evidence="9" id="KW-0133">Cell shape</keyword>
<feature type="transmembrane region" description="Helical" evidence="15">
    <location>
        <begin position="21"/>
        <end position="45"/>
    </location>
</feature>
<dbReference type="Gene3D" id="3.40.710.10">
    <property type="entry name" value="DD-peptidase/beta-lactamase superfamily"/>
    <property type="match status" value="1"/>
</dbReference>
<dbReference type="AlphaFoldDB" id="A0A8J3G232"/>
<keyword evidence="7" id="KW-0808">Transferase</keyword>
<dbReference type="Gene3D" id="1.10.3810.10">
    <property type="entry name" value="Biosynthetic peptidoglycan transglycosylase-like"/>
    <property type="match status" value="1"/>
</dbReference>
<dbReference type="Pfam" id="PF00905">
    <property type="entry name" value="Transpeptidase"/>
    <property type="match status" value="1"/>
</dbReference>
<comment type="catalytic activity">
    <reaction evidence="13">
        <text>Preferential cleavage: (Ac)2-L-Lys-D-Ala-|-D-Ala. Also transpeptidation of peptidyl-alanyl moieties that are N-acyl substituents of D-alanine.</text>
        <dbReference type="EC" id="3.4.16.4"/>
    </reaction>
</comment>
<evidence type="ECO:0000256" key="5">
    <source>
        <dbReference type="ARBA" id="ARBA00022670"/>
    </source>
</evidence>
<dbReference type="InterPro" id="IPR001460">
    <property type="entry name" value="PCN-bd_Tpept"/>
</dbReference>
<evidence type="ECO:0000256" key="9">
    <source>
        <dbReference type="ARBA" id="ARBA00022960"/>
    </source>
</evidence>
<dbReference type="UniPathway" id="UPA00219"/>
<dbReference type="FunFam" id="1.10.3810.10:FF:000001">
    <property type="entry name" value="Penicillin-binding protein 1A"/>
    <property type="match status" value="1"/>
</dbReference>
<evidence type="ECO:0000256" key="10">
    <source>
        <dbReference type="ARBA" id="ARBA00022984"/>
    </source>
</evidence>
<evidence type="ECO:0000256" key="15">
    <source>
        <dbReference type="SAM" id="Phobius"/>
    </source>
</evidence>
<dbReference type="GO" id="GO:0008955">
    <property type="term" value="F:peptidoglycan glycosyltransferase activity"/>
    <property type="evidence" value="ECO:0007669"/>
    <property type="project" value="UniProtKB-EC"/>
</dbReference>
<evidence type="ECO:0000313" key="18">
    <source>
        <dbReference type="EMBL" id="GHA90984.1"/>
    </source>
</evidence>
<proteinExistence type="inferred from homology"/>
<sequence>MATYRADINVVETSQRRRRSAWALGILAFLTATSATGFVFGRAYLIDGLPSLPDKETMWQLNLQDTITLIDHKGRMIGHRGPWIGQPLKLDDMPAHLPNAVLAIEDERFFEHEGVDNRAILRAMVSNARSGGRSQGGSTLTQQLVKLMILTPEKTYRRKFQEALLARDMESVLSKPEILELYINRVSLGPQIFGAEAGSQIYFGKSARELTLSEAAMLAGLAQAPSRFNPRRHYERALTRSHLVLRRMRANLYITQAEHDSAVANAPEIVEEPNLGVDEDTLGYAFDYITAQARDYAGLNNPDLVVTTTLDADYMRSAGESLNGILDANGKGRKVSQGAVITLDNATGGIRVMLGGRNYGESKFNRTVQAQRQPGSSFKTFVYAAALEDGFTPGTVRVDQPTNINGWQPKNYTLRFRGPMTLREALKLSINTVAAKVGSEVGAEKIAETAHRFGIESELRPTLSLSLGVSEVNLLELTSAYSVFPNEGVRRRPYIIQRIENTSGDLIYTRRDDEGSRVYPIPYAQQMTGMLQETVESGTAHGARLLPRLAGGKTGTSQDYRDAWFLGFTNQMTTGVWMGNDNNSAMNEVTGGLLPVDVWKLIMTAAHEDLEKEPLSVPELDIDDSQHSERMSFYARLAADLRHERDLASGAGGGGTVSAGR</sequence>
<comment type="similarity">
    <text evidence="2">In the C-terminal section; belongs to the transpeptidase family.</text>
</comment>
<keyword evidence="15" id="KW-0812">Transmembrane</keyword>
<dbReference type="InterPro" id="IPR012338">
    <property type="entry name" value="Beta-lactam/transpept-like"/>
</dbReference>
<comment type="similarity">
    <text evidence="3">In the N-terminal section; belongs to the glycosyltransferase 51 family.</text>
</comment>
<keyword evidence="15" id="KW-0472">Membrane</keyword>
<evidence type="ECO:0000259" key="17">
    <source>
        <dbReference type="Pfam" id="PF00912"/>
    </source>
</evidence>
<dbReference type="GO" id="GO:0008360">
    <property type="term" value="P:regulation of cell shape"/>
    <property type="evidence" value="ECO:0007669"/>
    <property type="project" value="UniProtKB-KW"/>
</dbReference>
<keyword evidence="19" id="KW-1185">Reference proteome</keyword>
<evidence type="ECO:0000259" key="16">
    <source>
        <dbReference type="Pfam" id="PF00905"/>
    </source>
</evidence>
<dbReference type="PANTHER" id="PTHR32282">
    <property type="entry name" value="BINDING PROTEIN TRANSPEPTIDASE, PUTATIVE-RELATED"/>
    <property type="match status" value="1"/>
</dbReference>
<keyword evidence="4" id="KW-0121">Carboxypeptidase</keyword>
<dbReference type="PANTHER" id="PTHR32282:SF33">
    <property type="entry name" value="PEPTIDOGLYCAN GLYCOSYLTRANSFERASE"/>
    <property type="match status" value="1"/>
</dbReference>
<dbReference type="RefSeq" id="WP_189496553.1">
    <property type="nucleotide sequence ID" value="NZ_BMZH01000004.1"/>
</dbReference>
<keyword evidence="15" id="KW-1133">Transmembrane helix</keyword>
<organism evidence="18 19">
    <name type="scientific">Algimonas arctica</name>
    <dbReference type="NCBI Taxonomy" id="1479486"/>
    <lineage>
        <taxon>Bacteria</taxon>
        <taxon>Pseudomonadati</taxon>
        <taxon>Pseudomonadota</taxon>
        <taxon>Alphaproteobacteria</taxon>
        <taxon>Maricaulales</taxon>
        <taxon>Robiginitomaculaceae</taxon>
        <taxon>Algimonas</taxon>
    </lineage>
</organism>
<dbReference type="InterPro" id="IPR036950">
    <property type="entry name" value="PBP_transglycosylase"/>
</dbReference>
<keyword evidence="12" id="KW-0961">Cell wall biogenesis/degradation</keyword>
<keyword evidence="11" id="KW-0511">Multifunctional enzyme</keyword>
<dbReference type="GO" id="GO:0006508">
    <property type="term" value="P:proteolysis"/>
    <property type="evidence" value="ECO:0007669"/>
    <property type="project" value="UniProtKB-KW"/>
</dbReference>
<evidence type="ECO:0000256" key="12">
    <source>
        <dbReference type="ARBA" id="ARBA00023316"/>
    </source>
</evidence>
<keyword evidence="8" id="KW-0378">Hydrolase</keyword>
<dbReference type="EMBL" id="BMZH01000004">
    <property type="protein sequence ID" value="GHA90984.1"/>
    <property type="molecule type" value="Genomic_DNA"/>
</dbReference>
<evidence type="ECO:0000313" key="19">
    <source>
        <dbReference type="Proteomes" id="UP000634004"/>
    </source>
</evidence>
<protein>
    <submittedName>
        <fullName evidence="18">Penicillin-binding protein 1A</fullName>
    </submittedName>
</protein>